<keyword evidence="3" id="KW-1185">Reference proteome</keyword>
<evidence type="ECO:0008006" key="4">
    <source>
        <dbReference type="Google" id="ProtNLM"/>
    </source>
</evidence>
<comment type="caution">
    <text evidence="2">The sequence shown here is derived from an EMBL/GenBank/DDBJ whole genome shotgun (WGS) entry which is preliminary data.</text>
</comment>
<dbReference type="EMBL" id="JAVFWL010000004">
    <property type="protein sequence ID" value="KAK6746779.1"/>
    <property type="molecule type" value="Genomic_DNA"/>
</dbReference>
<organism evidence="2 3">
    <name type="scientific">Necator americanus</name>
    <name type="common">Human hookworm</name>
    <dbReference type="NCBI Taxonomy" id="51031"/>
    <lineage>
        <taxon>Eukaryota</taxon>
        <taxon>Metazoa</taxon>
        <taxon>Ecdysozoa</taxon>
        <taxon>Nematoda</taxon>
        <taxon>Chromadorea</taxon>
        <taxon>Rhabditida</taxon>
        <taxon>Rhabditina</taxon>
        <taxon>Rhabditomorpha</taxon>
        <taxon>Strongyloidea</taxon>
        <taxon>Ancylostomatidae</taxon>
        <taxon>Bunostominae</taxon>
        <taxon>Necator</taxon>
    </lineage>
</organism>
<protein>
    <recommendedName>
        <fullName evidence="4">7TM GPCR serpentine receptor class x (Srx) domain-containing protein</fullName>
    </recommendedName>
</protein>
<reference evidence="2 3" key="1">
    <citation type="submission" date="2023-08" db="EMBL/GenBank/DDBJ databases">
        <title>A Necator americanus chromosomal reference genome.</title>
        <authorList>
            <person name="Ilik V."/>
            <person name="Petrzelkova K.J."/>
            <person name="Pardy F."/>
            <person name="Fuh T."/>
            <person name="Niatou-Singa F.S."/>
            <person name="Gouil Q."/>
            <person name="Baker L."/>
            <person name="Ritchie M.E."/>
            <person name="Jex A.R."/>
            <person name="Gazzola D."/>
            <person name="Li H."/>
            <person name="Toshio Fujiwara R."/>
            <person name="Zhan B."/>
            <person name="Aroian R.V."/>
            <person name="Pafco B."/>
            <person name="Schwarz E.M."/>
        </authorList>
    </citation>
    <scope>NUCLEOTIDE SEQUENCE [LARGE SCALE GENOMIC DNA]</scope>
    <source>
        <strain evidence="2 3">Aroian</strain>
        <tissue evidence="2">Whole animal</tissue>
    </source>
</reference>
<sequence length="166" mass="19417">MEISSTCAGVLMIVVDFIGLVPLLLVVLQILYYRRRFTPFRCLILSKLMADGLELFIVMMRGIYFPRESKREKPWFIQATINSALYLSMLGLFCIADYLDDDTIKFFLTVIGWQLWLGATPYCIIALQKEFQQPIRKLWRKIARRSEISGFQLTTEVISKFPTRHH</sequence>
<keyword evidence="1" id="KW-0812">Transmembrane</keyword>
<name>A0ABR1D8E6_NECAM</name>
<keyword evidence="1" id="KW-1133">Transmembrane helix</keyword>
<evidence type="ECO:0000313" key="3">
    <source>
        <dbReference type="Proteomes" id="UP001303046"/>
    </source>
</evidence>
<feature type="transmembrane region" description="Helical" evidence="1">
    <location>
        <begin position="7"/>
        <end position="32"/>
    </location>
</feature>
<accession>A0ABR1D8E6</accession>
<evidence type="ECO:0000256" key="1">
    <source>
        <dbReference type="SAM" id="Phobius"/>
    </source>
</evidence>
<proteinExistence type="predicted"/>
<keyword evidence="1" id="KW-0472">Membrane</keyword>
<gene>
    <name evidence="2" type="primary">Necator_chrIV.g13483</name>
    <name evidence="2" type="ORF">RB195_000192</name>
</gene>
<feature type="transmembrane region" description="Helical" evidence="1">
    <location>
        <begin position="76"/>
        <end position="98"/>
    </location>
</feature>
<feature type="transmembrane region" description="Helical" evidence="1">
    <location>
        <begin position="104"/>
        <end position="127"/>
    </location>
</feature>
<evidence type="ECO:0000313" key="2">
    <source>
        <dbReference type="EMBL" id="KAK6746779.1"/>
    </source>
</evidence>
<dbReference type="Proteomes" id="UP001303046">
    <property type="component" value="Unassembled WGS sequence"/>
</dbReference>